<evidence type="ECO:0000313" key="3">
    <source>
        <dbReference type="Proteomes" id="UP000186136"/>
    </source>
</evidence>
<proteinExistence type="predicted"/>
<accession>A0A1Q2YMJ5</accession>
<dbReference type="Proteomes" id="UP000186136">
    <property type="component" value="Unassembled WGS sequence"/>
</dbReference>
<evidence type="ECO:0000313" key="2">
    <source>
        <dbReference type="EMBL" id="GAV30701.1"/>
    </source>
</evidence>
<organism evidence="2 3">
    <name type="scientific">Pichia membranifaciens</name>
    <dbReference type="NCBI Taxonomy" id="4926"/>
    <lineage>
        <taxon>Eukaryota</taxon>
        <taxon>Fungi</taxon>
        <taxon>Dikarya</taxon>
        <taxon>Ascomycota</taxon>
        <taxon>Saccharomycotina</taxon>
        <taxon>Pichiomycetes</taxon>
        <taxon>Pichiales</taxon>
        <taxon>Pichiaceae</taxon>
        <taxon>Pichia</taxon>
    </lineage>
</organism>
<name>A0A1Q2YMJ5_9ASCO</name>
<reference evidence="2 3" key="1">
    <citation type="submission" date="2016-08" db="EMBL/GenBank/DDBJ databases">
        <title>Whole genome shotgun sequence of Pichia membranifaciens KS47-1.</title>
        <authorList>
            <person name="Konishi M."/>
            <person name="Ishida M."/>
            <person name="Arakawa T."/>
            <person name="Kato Y."/>
            <person name="Horiuchi J."/>
        </authorList>
    </citation>
    <scope>NUCLEOTIDE SEQUENCE [LARGE SCALE GENOMIC DNA]</scope>
    <source>
        <strain evidence="2 3">KS47-1</strain>
    </source>
</reference>
<comment type="caution">
    <text evidence="2">The sequence shown here is derived from an EMBL/GenBank/DDBJ whole genome shotgun (WGS) entry which is preliminary data.</text>
</comment>
<feature type="region of interest" description="Disordered" evidence="1">
    <location>
        <begin position="1"/>
        <end position="24"/>
    </location>
</feature>
<protein>
    <submittedName>
        <fullName evidence="2">Uncharacterized protein</fullName>
    </submittedName>
</protein>
<sequence>MKRTATTPASNAPGTATTPASNAPGTATISYTSSASSSLSSSPSLSVYEAGASRFFSSSLLSYLLALVVFI</sequence>
<evidence type="ECO:0000256" key="1">
    <source>
        <dbReference type="SAM" id="MobiDB-lite"/>
    </source>
</evidence>
<keyword evidence="3" id="KW-1185">Reference proteome</keyword>
<gene>
    <name evidence="2" type="ORF">PMKS-004220</name>
</gene>
<dbReference type="EMBL" id="BDGI01000270">
    <property type="protein sequence ID" value="GAV30701.1"/>
    <property type="molecule type" value="Genomic_DNA"/>
</dbReference>
<dbReference type="AlphaFoldDB" id="A0A1Q2YMJ5"/>